<evidence type="ECO:0000256" key="1">
    <source>
        <dbReference type="SAM" id="Phobius"/>
    </source>
</evidence>
<dbReference type="InterPro" id="IPR000700">
    <property type="entry name" value="PAS-assoc_C"/>
</dbReference>
<keyword evidence="1" id="KW-0812">Transmembrane</keyword>
<feature type="transmembrane region" description="Helical" evidence="1">
    <location>
        <begin position="159"/>
        <end position="180"/>
    </location>
</feature>
<evidence type="ECO:0000259" key="2">
    <source>
        <dbReference type="PROSITE" id="PS50113"/>
    </source>
</evidence>
<dbReference type="EMBL" id="JAVREI010000014">
    <property type="protein sequence ID" value="MDT0277548.1"/>
    <property type="molecule type" value="Genomic_DNA"/>
</dbReference>
<gene>
    <name evidence="5" type="ORF">RM425_16735</name>
</gene>
<dbReference type="PROSITE" id="PS50883">
    <property type="entry name" value="EAL"/>
    <property type="match status" value="1"/>
</dbReference>
<feature type="transmembrane region" description="Helical" evidence="1">
    <location>
        <begin position="192"/>
        <end position="211"/>
    </location>
</feature>
<feature type="transmembrane region" description="Helical" evidence="1">
    <location>
        <begin position="62"/>
        <end position="83"/>
    </location>
</feature>
<protein>
    <submittedName>
        <fullName evidence="5">EAL domain-containing protein</fullName>
    </submittedName>
</protein>
<dbReference type="CDD" id="cd01949">
    <property type="entry name" value="GGDEF"/>
    <property type="match status" value="1"/>
</dbReference>
<feature type="domain" description="EAL" evidence="3">
    <location>
        <begin position="614"/>
        <end position="868"/>
    </location>
</feature>
<dbReference type="PROSITE" id="PS50887">
    <property type="entry name" value="GGDEF"/>
    <property type="match status" value="1"/>
</dbReference>
<dbReference type="InterPro" id="IPR000014">
    <property type="entry name" value="PAS"/>
</dbReference>
<dbReference type="InterPro" id="IPR035965">
    <property type="entry name" value="PAS-like_dom_sf"/>
</dbReference>
<keyword evidence="1" id="KW-0472">Membrane</keyword>
<evidence type="ECO:0000313" key="5">
    <source>
        <dbReference type="EMBL" id="MDT0277548.1"/>
    </source>
</evidence>
<evidence type="ECO:0000313" key="6">
    <source>
        <dbReference type="Proteomes" id="UP001183222"/>
    </source>
</evidence>
<dbReference type="RefSeq" id="WP_311346356.1">
    <property type="nucleotide sequence ID" value="NZ_JAVREI010000014.1"/>
</dbReference>
<accession>A0ABU2KBJ6</accession>
<dbReference type="CDD" id="cd01948">
    <property type="entry name" value="EAL"/>
    <property type="match status" value="1"/>
</dbReference>
<name>A0ABU2KBJ6_9ACTN</name>
<dbReference type="Pfam" id="PF00563">
    <property type="entry name" value="EAL"/>
    <property type="match status" value="1"/>
</dbReference>
<dbReference type="InterPro" id="IPR029787">
    <property type="entry name" value="Nucleotide_cyclase"/>
</dbReference>
<dbReference type="NCBIfam" id="TIGR00254">
    <property type="entry name" value="GGDEF"/>
    <property type="match status" value="1"/>
</dbReference>
<keyword evidence="6" id="KW-1185">Reference proteome</keyword>
<dbReference type="InterPro" id="IPR035919">
    <property type="entry name" value="EAL_sf"/>
</dbReference>
<dbReference type="Gene3D" id="3.30.450.20">
    <property type="entry name" value="PAS domain"/>
    <property type="match status" value="1"/>
</dbReference>
<dbReference type="InterPro" id="IPR052155">
    <property type="entry name" value="Biofilm_reg_signaling"/>
</dbReference>
<dbReference type="Pfam" id="PF00990">
    <property type="entry name" value="GGDEF"/>
    <property type="match status" value="1"/>
</dbReference>
<sequence length="897" mass="94718">MEHGATRRQLPACAGWAVAASVLLIVYREVAGTLGGELLYLLVVWAATAMAWWWLREGAGRLAGVLIAAGLTMSSLGDLLWMILKWLGNEPDVSVADVPYLAGYVALGLGLTVLARVARQPGRQRIDGWIDAAVVFVAALLLMWHLSIAETVADASVSLGTRVVWAMYPALDAALIALVFRLVGGGRRDGSAVALAAGSMCWLVSDLGFLVRPDASGLLDVGWMLGAAFLASAVRDIGRRRSATAAVAPGDGIGRLAVSLAALLVPGTLELFNHLGDRPESPLALYTAHFALVVLVFARTVRLLQAEGRARDMVRSQARHSAALAAHSSDAVVVVDRSGRLRSDATRLAGLLGSAHDVDGGLAELMTSTGLRLEEARVVFERALAAGGSVVSAELPRRVDGQELWLGVRLVDLTDDPDVRGVVIHATDITERKRAEQTLAHQAFHDGLTGLANRALFADRVEQALRHNARRGDTAAVVFIDLDGFKEVNDALGHQAGDVLLQQVAGRLQATVRTGDTLARLGGDEFAILVEQIIGPDEARAAGDRVLAALGGPVRIGNQVVSVSGSVGVSISDGDATRDSLVRDADIAMYAAKSAGRGRVVVFDPSMRAAVVERRELERELQGALAGGQLRLVYQPVVELDGSTVVGFEALLRWTSPSLGPVPPDRFVPVAEDLDLIGEIGAWVLREACTAAARWRRLPGGRDLTMAVNVSAVQLASPDLVGQIAEALAGSGLPASALVLEVTETALVRDPDAAAERLAALRALGVRLALDDFGTGYSSLSYLRQFTVDVLKIDRSFIATIQGAHLPPIVRGLIDLGRTLDLEIVAEGVELEVQRDQLRAARCDLAQGYLFDAPLEAGAAERLVLHPAGASLADTARRLPAPRVGATPGRAGSVRPS</sequence>
<dbReference type="PANTHER" id="PTHR44757:SF2">
    <property type="entry name" value="BIOFILM ARCHITECTURE MAINTENANCE PROTEIN MBAA"/>
    <property type="match status" value="1"/>
</dbReference>
<dbReference type="InterPro" id="IPR043128">
    <property type="entry name" value="Rev_trsase/Diguanyl_cyclase"/>
</dbReference>
<reference evidence="6" key="1">
    <citation type="submission" date="2023-07" db="EMBL/GenBank/DDBJ databases">
        <title>30 novel species of actinomycetes from the DSMZ collection.</title>
        <authorList>
            <person name="Nouioui I."/>
        </authorList>
    </citation>
    <scope>NUCLEOTIDE SEQUENCE [LARGE SCALE GENOMIC DNA]</scope>
    <source>
        <strain evidence="6">DSM 46792</strain>
    </source>
</reference>
<organism evidence="5 6">
    <name type="scientific">Blastococcus goldschmidtiae</name>
    <dbReference type="NCBI Taxonomy" id="3075546"/>
    <lineage>
        <taxon>Bacteria</taxon>
        <taxon>Bacillati</taxon>
        <taxon>Actinomycetota</taxon>
        <taxon>Actinomycetes</taxon>
        <taxon>Geodermatophilales</taxon>
        <taxon>Geodermatophilaceae</taxon>
        <taxon>Blastococcus</taxon>
    </lineage>
</organism>
<feature type="transmembrane region" description="Helical" evidence="1">
    <location>
        <begin position="98"/>
        <end position="117"/>
    </location>
</feature>
<dbReference type="Gene3D" id="3.20.20.450">
    <property type="entry name" value="EAL domain"/>
    <property type="match status" value="1"/>
</dbReference>
<feature type="transmembrane region" description="Helical" evidence="1">
    <location>
        <begin position="38"/>
        <end position="55"/>
    </location>
</feature>
<dbReference type="SMART" id="SM00052">
    <property type="entry name" value="EAL"/>
    <property type="match status" value="1"/>
</dbReference>
<feature type="domain" description="GGDEF" evidence="4">
    <location>
        <begin position="473"/>
        <end position="605"/>
    </location>
</feature>
<dbReference type="PANTHER" id="PTHR44757">
    <property type="entry name" value="DIGUANYLATE CYCLASE DGCP"/>
    <property type="match status" value="1"/>
</dbReference>
<dbReference type="NCBIfam" id="TIGR00229">
    <property type="entry name" value="sensory_box"/>
    <property type="match status" value="1"/>
</dbReference>
<evidence type="ECO:0000259" key="4">
    <source>
        <dbReference type="PROSITE" id="PS50887"/>
    </source>
</evidence>
<dbReference type="InterPro" id="IPR001633">
    <property type="entry name" value="EAL_dom"/>
</dbReference>
<keyword evidence="1" id="KW-1133">Transmembrane helix</keyword>
<dbReference type="Gene3D" id="3.30.70.270">
    <property type="match status" value="1"/>
</dbReference>
<dbReference type="SUPFAM" id="SSF55785">
    <property type="entry name" value="PYP-like sensor domain (PAS domain)"/>
    <property type="match status" value="1"/>
</dbReference>
<dbReference type="SUPFAM" id="SSF141868">
    <property type="entry name" value="EAL domain-like"/>
    <property type="match status" value="1"/>
</dbReference>
<dbReference type="SMART" id="SM00267">
    <property type="entry name" value="GGDEF"/>
    <property type="match status" value="1"/>
</dbReference>
<feature type="domain" description="PAC" evidence="2">
    <location>
        <begin position="389"/>
        <end position="441"/>
    </location>
</feature>
<proteinExistence type="predicted"/>
<evidence type="ECO:0000259" key="3">
    <source>
        <dbReference type="PROSITE" id="PS50883"/>
    </source>
</evidence>
<feature type="transmembrane region" description="Helical" evidence="1">
    <location>
        <begin position="129"/>
        <end position="147"/>
    </location>
</feature>
<dbReference type="InterPro" id="IPR000160">
    <property type="entry name" value="GGDEF_dom"/>
</dbReference>
<dbReference type="PROSITE" id="PS50113">
    <property type="entry name" value="PAC"/>
    <property type="match status" value="1"/>
</dbReference>
<comment type="caution">
    <text evidence="5">The sequence shown here is derived from an EMBL/GenBank/DDBJ whole genome shotgun (WGS) entry which is preliminary data.</text>
</comment>
<dbReference type="SUPFAM" id="SSF55073">
    <property type="entry name" value="Nucleotide cyclase"/>
    <property type="match status" value="1"/>
</dbReference>
<dbReference type="Proteomes" id="UP001183222">
    <property type="component" value="Unassembled WGS sequence"/>
</dbReference>